<sequence length="306" mass="34832">MMICQKEVKARGSKAYLPKKGSAAYALLISLHRAAADGTEFMRKQELIDAAEASGLSQVSIAPEKRTGKPRQFGGPPKNLYSRWSSMKTLIDNNLVSKTRCPAKYMLSDKGRDLALDCLSRSGILDSTPDAGGREETSESDKPDIEIMEFVAVGSPESSYMNKKKRMKDDIPVEYLDRDYHLKEASQSFCNTSQDVLRIPPLEDLQNLEDEYKVVLIVDDREGFVRRKPTSTKELIKEICQRFKIEVEVKRLPVGDAIWIARHKQLSNDYVLDFIVERKDVEDLHHSIRNNRYKTQKLRLQGFGTT</sequence>
<dbReference type="Gene3D" id="1.10.10.10">
    <property type="entry name" value="Winged helix-like DNA-binding domain superfamily/Winged helix DNA-binding domain"/>
    <property type="match status" value="1"/>
</dbReference>
<dbReference type="Pfam" id="PF21136">
    <property type="entry name" value="WHD_MUS81"/>
    <property type="match status" value="1"/>
</dbReference>
<comment type="subunit">
    <text evidence="2">Interacts with EME1.</text>
</comment>
<dbReference type="GO" id="GO:0004519">
    <property type="term" value="F:endonuclease activity"/>
    <property type="evidence" value="ECO:0007669"/>
    <property type="project" value="UniProtKB-KW"/>
</dbReference>
<feature type="domain" description="ERCC4" evidence="4">
    <location>
        <begin position="215"/>
        <end position="306"/>
    </location>
</feature>
<comment type="function">
    <text evidence="2">Interacts with EME1 to form a DNA structure-specific endonuclease with substrate preference for branched DNA structures with a 5'-end at the branch nick. Typical substrates include 3'-flap structures, D-loops, replication forks and nicked Holliday junctions. May be required in mitosis for the processing of stalled or collapsed replication fork intermediates. May be required in meiosis for the repair of meiosis-specific double strand breaks subsequent to single-end invasion (SEI).</text>
</comment>
<evidence type="ECO:0000313" key="5">
    <source>
        <dbReference type="Proteomes" id="UP000813463"/>
    </source>
</evidence>
<dbReference type="EC" id="3.1.22.-" evidence="2"/>
<keyword evidence="2" id="KW-0539">Nucleus</keyword>
<keyword evidence="2" id="KW-0540">Nuclease</keyword>
<comment type="similarity">
    <text evidence="2">Belongs to the XPF family.</text>
</comment>
<keyword evidence="1 2" id="KW-0378">Hydrolase</keyword>
<gene>
    <name evidence="6" type="primary">LOC110777698</name>
</gene>
<dbReference type="Gene3D" id="3.40.50.10130">
    <property type="match status" value="1"/>
</dbReference>
<dbReference type="InterPro" id="IPR011335">
    <property type="entry name" value="Restrct_endonuc-II-like"/>
</dbReference>
<accession>A0ABM3QPG2</accession>
<dbReference type="InterPro" id="IPR033309">
    <property type="entry name" value="Mus81"/>
</dbReference>
<dbReference type="InterPro" id="IPR047416">
    <property type="entry name" value="XPF_nuclease_Mus81"/>
</dbReference>
<keyword evidence="2" id="KW-0479">Metal-binding</keyword>
<keyword evidence="2" id="KW-0227">DNA damage</keyword>
<keyword evidence="5" id="KW-1185">Reference proteome</keyword>
<dbReference type="CDD" id="cd20074">
    <property type="entry name" value="XPF_nuclease_Mus81"/>
    <property type="match status" value="1"/>
</dbReference>
<keyword evidence="2" id="KW-0234">DNA repair</keyword>
<evidence type="ECO:0000256" key="3">
    <source>
        <dbReference type="SAM" id="MobiDB-lite"/>
    </source>
</evidence>
<evidence type="ECO:0000256" key="2">
    <source>
        <dbReference type="RuleBase" id="RU369042"/>
    </source>
</evidence>
<evidence type="ECO:0000313" key="6">
    <source>
        <dbReference type="RefSeq" id="XP_056685257.1"/>
    </source>
</evidence>
<reference evidence="6" key="2">
    <citation type="submission" date="2025-08" db="UniProtKB">
        <authorList>
            <consortium name="RefSeq"/>
        </authorList>
    </citation>
    <scope>IDENTIFICATION</scope>
    <source>
        <tissue evidence="6">Leaf</tissue>
    </source>
</reference>
<comment type="subcellular location">
    <subcellularLocation>
        <location evidence="2">Nucleus</location>
    </subcellularLocation>
</comment>
<dbReference type="InterPro" id="IPR006166">
    <property type="entry name" value="ERCC4_domain"/>
</dbReference>
<protein>
    <recommendedName>
        <fullName evidence="2">Crossover junction endonuclease MUS81</fullName>
        <ecNumber evidence="2">3.1.22.-</ecNumber>
    </recommendedName>
</protein>
<dbReference type="PANTHER" id="PTHR13451:SF0">
    <property type="entry name" value="CROSSOVER JUNCTION ENDONUCLEASE MUS81"/>
    <property type="match status" value="1"/>
</dbReference>
<dbReference type="SUPFAM" id="SSF52980">
    <property type="entry name" value="Restriction endonuclease-like"/>
    <property type="match status" value="1"/>
</dbReference>
<dbReference type="InterPro" id="IPR047417">
    <property type="entry name" value="WHD_MUS81"/>
</dbReference>
<dbReference type="CDD" id="cd21036">
    <property type="entry name" value="WH_MUS81"/>
    <property type="match status" value="1"/>
</dbReference>
<keyword evidence="2 6" id="KW-0255">Endonuclease</keyword>
<keyword evidence="2" id="KW-0460">Magnesium</keyword>
<dbReference type="PANTHER" id="PTHR13451">
    <property type="entry name" value="CLASS II CROSSOVER JUNCTION ENDONUCLEASE MUS81"/>
    <property type="match status" value="1"/>
</dbReference>
<dbReference type="GeneID" id="110777698"/>
<reference evidence="5" key="1">
    <citation type="journal article" date="2021" name="Nat. Commun.">
        <title>Genomic analyses provide insights into spinach domestication and the genetic basis of agronomic traits.</title>
        <authorList>
            <person name="Cai X."/>
            <person name="Sun X."/>
            <person name="Xu C."/>
            <person name="Sun H."/>
            <person name="Wang X."/>
            <person name="Ge C."/>
            <person name="Zhang Z."/>
            <person name="Wang Q."/>
            <person name="Fei Z."/>
            <person name="Jiao C."/>
            <person name="Wang Q."/>
        </authorList>
    </citation>
    <scope>NUCLEOTIDE SEQUENCE [LARGE SCALE GENOMIC DNA]</scope>
    <source>
        <strain evidence="5">cv. Varoflay</strain>
    </source>
</reference>
<evidence type="ECO:0000256" key="1">
    <source>
        <dbReference type="ARBA" id="ARBA00022801"/>
    </source>
</evidence>
<dbReference type="SMART" id="SM00891">
    <property type="entry name" value="ERCC4"/>
    <property type="match status" value="1"/>
</dbReference>
<proteinExistence type="inferred from homology"/>
<keyword evidence="2" id="KW-0233">DNA recombination</keyword>
<comment type="cofactor">
    <cofactor evidence="2">
        <name>Mg(2+)</name>
        <dbReference type="ChEBI" id="CHEBI:18420"/>
    </cofactor>
</comment>
<dbReference type="InterPro" id="IPR036388">
    <property type="entry name" value="WH-like_DNA-bd_sf"/>
</dbReference>
<dbReference type="Proteomes" id="UP000813463">
    <property type="component" value="Chromosome 1"/>
</dbReference>
<organism evidence="5 6">
    <name type="scientific">Spinacia oleracea</name>
    <name type="common">Spinach</name>
    <dbReference type="NCBI Taxonomy" id="3562"/>
    <lineage>
        <taxon>Eukaryota</taxon>
        <taxon>Viridiplantae</taxon>
        <taxon>Streptophyta</taxon>
        <taxon>Embryophyta</taxon>
        <taxon>Tracheophyta</taxon>
        <taxon>Spermatophyta</taxon>
        <taxon>Magnoliopsida</taxon>
        <taxon>eudicotyledons</taxon>
        <taxon>Gunneridae</taxon>
        <taxon>Pentapetalae</taxon>
        <taxon>Caryophyllales</taxon>
        <taxon>Chenopodiaceae</taxon>
        <taxon>Chenopodioideae</taxon>
        <taxon>Anserineae</taxon>
        <taxon>Spinacia</taxon>
    </lineage>
</organism>
<name>A0ABM3QPG2_SPIOL</name>
<dbReference type="RefSeq" id="XP_056685257.1">
    <property type="nucleotide sequence ID" value="XM_056829279.1"/>
</dbReference>
<evidence type="ECO:0000259" key="4">
    <source>
        <dbReference type="SMART" id="SM00891"/>
    </source>
</evidence>
<dbReference type="Pfam" id="PF02732">
    <property type="entry name" value="ERCC4"/>
    <property type="match status" value="1"/>
</dbReference>
<feature type="region of interest" description="Disordered" evidence="3">
    <location>
        <begin position="59"/>
        <end position="78"/>
    </location>
</feature>